<accession>A0ABM0JIL3</accession>
<sequence length="357" mass="38861">MSAPGAAMTHTSAEATSNSYMGKMWRYRNISYKLGIIGLVVSTGFFFLGFVSQRWLEARIYHDSDLSLTDVMLGSHEDWGYGVSDSYETISWGFFSGSFGNDICDSGCSVGLTVTRVLVCICFLSHILGYVVAAVENFRVVDVRTYHTHRLELAVLITGLLAGGSMVSFMYLFVPQLDHLVRLKYGWSTTVMWLSGTILFISCVFIVCGNRKPTVGVVVTQAGAVHMAHYTTTPSQVTVFQSGPAPQPQYPPMSQPQYQPVSQPQGPKFQPQYPPAQAPYPAPASQPLLPAHTAQYPLPNQPMGAPPAYSPAPAYPIGPTSPPVMMGYQPVPQAEGYAQASAPPPEPADTLPEKRRL</sequence>
<organism evidence="3 4">
    <name type="scientific">Aplysia californica</name>
    <name type="common">California sea hare</name>
    <dbReference type="NCBI Taxonomy" id="6500"/>
    <lineage>
        <taxon>Eukaryota</taxon>
        <taxon>Metazoa</taxon>
        <taxon>Spiralia</taxon>
        <taxon>Lophotrochozoa</taxon>
        <taxon>Mollusca</taxon>
        <taxon>Gastropoda</taxon>
        <taxon>Heterobranchia</taxon>
        <taxon>Euthyneura</taxon>
        <taxon>Tectipleura</taxon>
        <taxon>Aplysiida</taxon>
        <taxon>Aplysioidea</taxon>
        <taxon>Aplysiidae</taxon>
        <taxon>Aplysia</taxon>
    </lineage>
</organism>
<evidence type="ECO:0000313" key="3">
    <source>
        <dbReference type="Proteomes" id="UP000694888"/>
    </source>
</evidence>
<gene>
    <name evidence="4" type="primary">LOC101859627</name>
</gene>
<dbReference type="Proteomes" id="UP000694888">
    <property type="component" value="Unplaced"/>
</dbReference>
<evidence type="ECO:0000256" key="2">
    <source>
        <dbReference type="SAM" id="Phobius"/>
    </source>
</evidence>
<evidence type="ECO:0000256" key="1">
    <source>
        <dbReference type="SAM" id="MobiDB-lite"/>
    </source>
</evidence>
<feature type="transmembrane region" description="Helical" evidence="2">
    <location>
        <begin position="153"/>
        <end position="173"/>
    </location>
</feature>
<name>A0ABM0JIL3_APLCA</name>
<protein>
    <submittedName>
        <fullName evidence="4">Uncharacterized protein LOC101859627</fullName>
    </submittedName>
</protein>
<feature type="transmembrane region" description="Helical" evidence="2">
    <location>
        <begin position="185"/>
        <end position="207"/>
    </location>
</feature>
<feature type="compositionally biased region" description="Low complexity" evidence="1">
    <location>
        <begin position="255"/>
        <end position="271"/>
    </location>
</feature>
<keyword evidence="2" id="KW-1133">Transmembrane helix</keyword>
<feature type="compositionally biased region" description="Pro residues" evidence="1">
    <location>
        <begin position="272"/>
        <end position="284"/>
    </location>
</feature>
<feature type="region of interest" description="Disordered" evidence="1">
    <location>
        <begin position="240"/>
        <end position="357"/>
    </location>
</feature>
<feature type="compositionally biased region" description="Pro residues" evidence="1">
    <location>
        <begin position="304"/>
        <end position="322"/>
    </location>
</feature>
<feature type="transmembrane region" description="Helical" evidence="2">
    <location>
        <begin position="114"/>
        <end position="133"/>
    </location>
</feature>
<feature type="compositionally biased region" description="Pro residues" evidence="1">
    <location>
        <begin position="245"/>
        <end position="254"/>
    </location>
</feature>
<dbReference type="GeneID" id="101859627"/>
<proteinExistence type="predicted"/>
<keyword evidence="2" id="KW-0812">Transmembrane</keyword>
<keyword evidence="2" id="KW-0472">Membrane</keyword>
<feature type="transmembrane region" description="Helical" evidence="2">
    <location>
        <begin position="30"/>
        <end position="51"/>
    </location>
</feature>
<keyword evidence="3" id="KW-1185">Reference proteome</keyword>
<reference evidence="4" key="1">
    <citation type="submission" date="2025-08" db="UniProtKB">
        <authorList>
            <consortium name="RefSeq"/>
        </authorList>
    </citation>
    <scope>IDENTIFICATION</scope>
</reference>
<dbReference type="RefSeq" id="XP_005094475.1">
    <property type="nucleotide sequence ID" value="XM_005094418.3"/>
</dbReference>
<evidence type="ECO:0000313" key="4">
    <source>
        <dbReference type="RefSeq" id="XP_005094475.1"/>
    </source>
</evidence>